<feature type="chain" id="PRO_5014500438" evidence="1">
    <location>
        <begin position="27"/>
        <end position="74"/>
    </location>
</feature>
<reference evidence="2 5" key="1">
    <citation type="journal article" date="2011" name="Nature">
        <title>The Medicago genome provides insight into the evolution of rhizobial symbioses.</title>
        <authorList>
            <person name="Young N.D."/>
            <person name="Debelle F."/>
            <person name="Oldroyd G.E."/>
            <person name="Geurts R."/>
            <person name="Cannon S.B."/>
            <person name="Udvardi M.K."/>
            <person name="Benedito V.A."/>
            <person name="Mayer K.F."/>
            <person name="Gouzy J."/>
            <person name="Schoof H."/>
            <person name="Van de Peer Y."/>
            <person name="Proost S."/>
            <person name="Cook D.R."/>
            <person name="Meyers B.C."/>
            <person name="Spannagl M."/>
            <person name="Cheung F."/>
            <person name="De Mita S."/>
            <person name="Krishnakumar V."/>
            <person name="Gundlach H."/>
            <person name="Zhou S."/>
            <person name="Mudge J."/>
            <person name="Bharti A.K."/>
            <person name="Murray J.D."/>
            <person name="Naoumkina M.A."/>
            <person name="Rosen B."/>
            <person name="Silverstein K.A."/>
            <person name="Tang H."/>
            <person name="Rombauts S."/>
            <person name="Zhao P.X."/>
            <person name="Zhou P."/>
            <person name="Barbe V."/>
            <person name="Bardou P."/>
            <person name="Bechner M."/>
            <person name="Bellec A."/>
            <person name="Berger A."/>
            <person name="Berges H."/>
            <person name="Bidwell S."/>
            <person name="Bisseling T."/>
            <person name="Choisne N."/>
            <person name="Couloux A."/>
            <person name="Denny R."/>
            <person name="Deshpande S."/>
            <person name="Dai X."/>
            <person name="Doyle J.J."/>
            <person name="Dudez A.M."/>
            <person name="Farmer A.D."/>
            <person name="Fouteau S."/>
            <person name="Franken C."/>
            <person name="Gibelin C."/>
            <person name="Gish J."/>
            <person name="Goldstein S."/>
            <person name="Gonzalez A.J."/>
            <person name="Green P.J."/>
            <person name="Hallab A."/>
            <person name="Hartog M."/>
            <person name="Hua A."/>
            <person name="Humphray S.J."/>
            <person name="Jeong D.H."/>
            <person name="Jing Y."/>
            <person name="Jocker A."/>
            <person name="Kenton S.M."/>
            <person name="Kim D.J."/>
            <person name="Klee K."/>
            <person name="Lai H."/>
            <person name="Lang C."/>
            <person name="Lin S."/>
            <person name="Macmil S.L."/>
            <person name="Magdelenat G."/>
            <person name="Matthews L."/>
            <person name="McCorrison J."/>
            <person name="Monaghan E.L."/>
            <person name="Mun J.H."/>
            <person name="Najar F.Z."/>
            <person name="Nicholson C."/>
            <person name="Noirot C."/>
            <person name="O'Bleness M."/>
            <person name="Paule C.R."/>
            <person name="Poulain J."/>
            <person name="Prion F."/>
            <person name="Qin B."/>
            <person name="Qu C."/>
            <person name="Retzel E.F."/>
            <person name="Riddle C."/>
            <person name="Sallet E."/>
            <person name="Samain S."/>
            <person name="Samson N."/>
            <person name="Sanders I."/>
            <person name="Saurat O."/>
            <person name="Scarpelli C."/>
            <person name="Schiex T."/>
            <person name="Segurens B."/>
            <person name="Severin A.J."/>
            <person name="Sherrier D.J."/>
            <person name="Shi R."/>
            <person name="Sims S."/>
            <person name="Singer S.R."/>
            <person name="Sinharoy S."/>
            <person name="Sterck L."/>
            <person name="Viollet A."/>
            <person name="Wang B.B."/>
            <person name="Wang K."/>
            <person name="Wang M."/>
            <person name="Wang X."/>
            <person name="Warfsmann J."/>
            <person name="Weissenbach J."/>
            <person name="White D.D."/>
            <person name="White J.D."/>
            <person name="Wiley G.B."/>
            <person name="Wincker P."/>
            <person name="Xing Y."/>
            <person name="Yang L."/>
            <person name="Yao Z."/>
            <person name="Ying F."/>
            <person name="Zhai J."/>
            <person name="Zhou L."/>
            <person name="Zuber A."/>
            <person name="Denarie J."/>
            <person name="Dixon R.A."/>
            <person name="May G.D."/>
            <person name="Schwartz D.C."/>
            <person name="Rogers J."/>
            <person name="Quetier F."/>
            <person name="Town C.D."/>
            <person name="Roe B.A."/>
        </authorList>
    </citation>
    <scope>NUCLEOTIDE SEQUENCE [LARGE SCALE GENOMIC DNA]</scope>
    <source>
        <strain evidence="2">A17</strain>
        <strain evidence="4 5">cv. Jemalong A17</strain>
    </source>
</reference>
<evidence type="ECO:0000313" key="2">
    <source>
        <dbReference type="EMBL" id="KEH38586.1"/>
    </source>
</evidence>
<dbReference type="Proteomes" id="UP000265566">
    <property type="component" value="Chromosome 2"/>
</dbReference>
<evidence type="ECO:0000313" key="5">
    <source>
        <dbReference type="Proteomes" id="UP000002051"/>
    </source>
</evidence>
<feature type="signal peptide" evidence="1">
    <location>
        <begin position="1"/>
        <end position="26"/>
    </location>
</feature>
<gene>
    <name evidence="2" type="ordered locus">MTR_2g075115</name>
    <name evidence="3" type="ORF">MtrunA17_Chr2g0315121</name>
</gene>
<dbReference type="AlphaFoldDB" id="A0A072VAE4"/>
<evidence type="ECO:0000256" key="1">
    <source>
        <dbReference type="SAM" id="SignalP"/>
    </source>
</evidence>
<dbReference type="Proteomes" id="UP000002051">
    <property type="component" value="Chromosome 2"/>
</dbReference>
<name>A0A072VAE4_MEDTR</name>
<proteinExistence type="predicted"/>
<accession>A0A072VAE4</accession>
<keyword evidence="1" id="KW-0732">Signal</keyword>
<reference evidence="3" key="4">
    <citation type="journal article" date="2018" name="Nat. Plants">
        <title>Whole-genome landscape of Medicago truncatula symbiotic genes.</title>
        <authorList>
            <person name="Pecrix Y."/>
            <person name="Gamas P."/>
            <person name="Carrere S."/>
        </authorList>
    </citation>
    <scope>NUCLEOTIDE SEQUENCE</scope>
    <source>
        <tissue evidence="3">Leaves</tissue>
    </source>
</reference>
<reference evidence="4" key="3">
    <citation type="submission" date="2015-04" db="UniProtKB">
        <authorList>
            <consortium name="EnsemblPlants"/>
        </authorList>
    </citation>
    <scope>IDENTIFICATION</scope>
    <source>
        <strain evidence="4">cv. Jemalong A17</strain>
    </source>
</reference>
<dbReference type="EMBL" id="CM001218">
    <property type="protein sequence ID" value="KEH38586.1"/>
    <property type="molecule type" value="Genomic_DNA"/>
</dbReference>
<dbReference type="Gramene" id="rna11012">
    <property type="protein sequence ID" value="RHN74880.1"/>
    <property type="gene ID" value="gene11012"/>
</dbReference>
<evidence type="ECO:0000313" key="4">
    <source>
        <dbReference type="EnsemblPlants" id="KEH38586"/>
    </source>
</evidence>
<protein>
    <submittedName>
        <fullName evidence="2">LCR-like protein</fullName>
    </submittedName>
</protein>
<organism evidence="2 5">
    <name type="scientific">Medicago truncatula</name>
    <name type="common">Barrel medic</name>
    <name type="synonym">Medicago tribuloides</name>
    <dbReference type="NCBI Taxonomy" id="3880"/>
    <lineage>
        <taxon>Eukaryota</taxon>
        <taxon>Viridiplantae</taxon>
        <taxon>Streptophyta</taxon>
        <taxon>Embryophyta</taxon>
        <taxon>Tracheophyta</taxon>
        <taxon>Spermatophyta</taxon>
        <taxon>Magnoliopsida</taxon>
        <taxon>eudicotyledons</taxon>
        <taxon>Gunneridae</taxon>
        <taxon>Pentapetalae</taxon>
        <taxon>rosids</taxon>
        <taxon>fabids</taxon>
        <taxon>Fabales</taxon>
        <taxon>Fabaceae</taxon>
        <taxon>Papilionoideae</taxon>
        <taxon>50 kb inversion clade</taxon>
        <taxon>NPAAA clade</taxon>
        <taxon>Hologalegina</taxon>
        <taxon>IRL clade</taxon>
        <taxon>Trifolieae</taxon>
        <taxon>Medicago</taxon>
    </lineage>
</organism>
<dbReference type="PaxDb" id="3880-AES66503"/>
<dbReference type="EnsemblPlants" id="KEH38586">
    <property type="protein sequence ID" value="KEH38586"/>
    <property type="gene ID" value="MTR_2g075115"/>
</dbReference>
<reference evidence="2 5" key="2">
    <citation type="journal article" date="2014" name="BMC Genomics">
        <title>An improved genome release (version Mt4.0) for the model legume Medicago truncatula.</title>
        <authorList>
            <person name="Tang H."/>
            <person name="Krishnakumar V."/>
            <person name="Bidwell S."/>
            <person name="Rosen B."/>
            <person name="Chan A."/>
            <person name="Zhou S."/>
            <person name="Gentzbittel L."/>
            <person name="Childs K.L."/>
            <person name="Yandell M."/>
            <person name="Gundlach H."/>
            <person name="Mayer K.F."/>
            <person name="Schwartz D.C."/>
            <person name="Town C.D."/>
        </authorList>
    </citation>
    <scope>GENOME REANNOTATION</scope>
    <source>
        <strain evidence="2">A17</strain>
        <strain evidence="4 5">cv. Jemalong A17</strain>
    </source>
</reference>
<keyword evidence="5" id="KW-1185">Reference proteome</keyword>
<evidence type="ECO:0000313" key="3">
    <source>
        <dbReference type="EMBL" id="RHN74880.1"/>
    </source>
</evidence>
<dbReference type="EMBL" id="PSQE01000002">
    <property type="protein sequence ID" value="RHN74880.1"/>
    <property type="molecule type" value="Genomic_DNA"/>
</dbReference>
<dbReference type="HOGENOM" id="CLU_190964_0_0_1"/>
<sequence>MATRINCLLFFIAILCIASVMTPGGADGICSGYCNATDDNVWEYCSQYCVKKGFSSDAWCKATLCCCHDENHLL</sequence>